<evidence type="ECO:0000259" key="6">
    <source>
        <dbReference type="Pfam" id="PF25975"/>
    </source>
</evidence>
<dbReference type="InterPro" id="IPR051909">
    <property type="entry name" value="MFP_Cation_Efflux"/>
</dbReference>
<name>A0AAU7DJ74_9BACT</name>
<sequence>MKNRLIAGQSISCTMAITCLVMLTACHSNDGEQASQMTSFSAKASKSATPQLFTIPQDQMSHVQVVTVEPVTLRRTLRLTGAVAYNAFKTTPVISQVGGPVSRILVVPGEHVKEGQAMLDVSSPDYSQLLDAYLKAADSQRLASKNFSRAQELYAHHAIAEKDLEQAESDRNQAQADLNAAEQGMKILGIKDPSRLANAPSSAQIPVLAPISGEVVERLVSPGQVVQAGQTQAFTISDLSTVWVLANVYQADLAYVQSGDDVVVQTDAYPGSFHGKISYVSPALDPNTRTLQARIIVDNPGEKLKRDMYCTVTVTAGSISNVVAVPDSSVLRDDNNQPFVYVSTGANQFGRRDVDLGESQNGQTRILKGISVGEKVVGDGSLFLQFANSLQH</sequence>
<dbReference type="PANTHER" id="PTHR30097:SF16">
    <property type="entry name" value="CATION EFFLUX SYSTEM (CZCB-LIKE)"/>
    <property type="match status" value="1"/>
</dbReference>
<dbReference type="SUPFAM" id="SSF111369">
    <property type="entry name" value="HlyD-like secretion proteins"/>
    <property type="match status" value="1"/>
</dbReference>
<dbReference type="InterPro" id="IPR058649">
    <property type="entry name" value="CzcB_C"/>
</dbReference>
<feature type="domain" description="CzcB-like barrel-sandwich hybrid" evidence="5">
    <location>
        <begin position="90"/>
        <end position="238"/>
    </location>
</feature>
<dbReference type="InterPro" id="IPR058647">
    <property type="entry name" value="BSH_CzcB-like"/>
</dbReference>
<dbReference type="NCBIfam" id="TIGR01730">
    <property type="entry name" value="RND_mfp"/>
    <property type="match status" value="1"/>
</dbReference>
<gene>
    <name evidence="7" type="ORF">P8935_22805</name>
</gene>
<organism evidence="7">
    <name type="scientific">Telmatobacter sp. DSM 110680</name>
    <dbReference type="NCBI Taxonomy" id="3036704"/>
    <lineage>
        <taxon>Bacteria</taxon>
        <taxon>Pseudomonadati</taxon>
        <taxon>Acidobacteriota</taxon>
        <taxon>Terriglobia</taxon>
        <taxon>Terriglobales</taxon>
        <taxon>Acidobacteriaceae</taxon>
        <taxon>Telmatobacter</taxon>
    </lineage>
</organism>
<feature type="domain" description="CusB-like beta-barrel" evidence="4">
    <location>
        <begin position="241"/>
        <end position="316"/>
    </location>
</feature>
<comment type="similarity">
    <text evidence="1">Belongs to the membrane fusion protein (MFP) (TC 8.A.1) family.</text>
</comment>
<dbReference type="FunFam" id="2.40.30.170:FF:000010">
    <property type="entry name" value="Efflux RND transporter periplasmic adaptor subunit"/>
    <property type="match status" value="1"/>
</dbReference>
<evidence type="ECO:0000259" key="4">
    <source>
        <dbReference type="Pfam" id="PF25954"/>
    </source>
</evidence>
<evidence type="ECO:0000259" key="5">
    <source>
        <dbReference type="Pfam" id="PF25973"/>
    </source>
</evidence>
<dbReference type="Gene3D" id="2.40.30.170">
    <property type="match status" value="1"/>
</dbReference>
<dbReference type="InterPro" id="IPR058792">
    <property type="entry name" value="Beta-barrel_RND_2"/>
</dbReference>
<evidence type="ECO:0000313" key="7">
    <source>
        <dbReference type="EMBL" id="XBH17382.1"/>
    </source>
</evidence>
<dbReference type="EMBL" id="CP121196">
    <property type="protein sequence ID" value="XBH17382.1"/>
    <property type="molecule type" value="Genomic_DNA"/>
</dbReference>
<keyword evidence="3" id="KW-0175">Coiled coil</keyword>
<feature type="domain" description="CzcB-like C-terminal circularly permuted SH3-like" evidence="6">
    <location>
        <begin position="323"/>
        <end position="383"/>
    </location>
</feature>
<evidence type="ECO:0000256" key="1">
    <source>
        <dbReference type="ARBA" id="ARBA00009477"/>
    </source>
</evidence>
<proteinExistence type="inferred from homology"/>
<reference evidence="7" key="1">
    <citation type="submission" date="2023-03" db="EMBL/GenBank/DDBJ databases">
        <title>Edaphobacter sp.</title>
        <authorList>
            <person name="Huber K.J."/>
            <person name="Papendorf J."/>
            <person name="Pilke C."/>
            <person name="Bunk B."/>
            <person name="Sproeer C."/>
            <person name="Pester M."/>
        </authorList>
    </citation>
    <scope>NUCLEOTIDE SEQUENCE</scope>
    <source>
        <strain evidence="7">DSM 110680</strain>
    </source>
</reference>
<dbReference type="PROSITE" id="PS51257">
    <property type="entry name" value="PROKAR_LIPOPROTEIN"/>
    <property type="match status" value="1"/>
</dbReference>
<evidence type="ECO:0000256" key="3">
    <source>
        <dbReference type="SAM" id="Coils"/>
    </source>
</evidence>
<keyword evidence="2" id="KW-0813">Transport</keyword>
<feature type="coiled-coil region" evidence="3">
    <location>
        <begin position="150"/>
        <end position="184"/>
    </location>
</feature>
<dbReference type="GO" id="GO:0016020">
    <property type="term" value="C:membrane"/>
    <property type="evidence" value="ECO:0007669"/>
    <property type="project" value="InterPro"/>
</dbReference>
<protein>
    <submittedName>
        <fullName evidence="7">Efflux RND transporter periplasmic adaptor subunit</fullName>
    </submittedName>
</protein>
<dbReference type="Pfam" id="PF25973">
    <property type="entry name" value="BSH_CzcB"/>
    <property type="match status" value="1"/>
</dbReference>
<accession>A0AAU7DJ74</accession>
<evidence type="ECO:0000256" key="2">
    <source>
        <dbReference type="ARBA" id="ARBA00022448"/>
    </source>
</evidence>
<dbReference type="GO" id="GO:0022857">
    <property type="term" value="F:transmembrane transporter activity"/>
    <property type="evidence" value="ECO:0007669"/>
    <property type="project" value="InterPro"/>
</dbReference>
<dbReference type="PANTHER" id="PTHR30097">
    <property type="entry name" value="CATION EFFLUX SYSTEM PROTEIN CUSB"/>
    <property type="match status" value="1"/>
</dbReference>
<dbReference type="RefSeq" id="WP_348262613.1">
    <property type="nucleotide sequence ID" value="NZ_CP121196.1"/>
</dbReference>
<dbReference type="Gene3D" id="1.10.287.470">
    <property type="entry name" value="Helix hairpin bin"/>
    <property type="match status" value="1"/>
</dbReference>
<dbReference type="Pfam" id="PF25954">
    <property type="entry name" value="Beta-barrel_RND_2"/>
    <property type="match status" value="1"/>
</dbReference>
<dbReference type="InterPro" id="IPR006143">
    <property type="entry name" value="RND_pump_MFP"/>
</dbReference>
<dbReference type="Pfam" id="PF25975">
    <property type="entry name" value="CzcB_C"/>
    <property type="match status" value="1"/>
</dbReference>
<dbReference type="Gene3D" id="2.40.50.100">
    <property type="match status" value="1"/>
</dbReference>
<dbReference type="AlphaFoldDB" id="A0AAU7DJ74"/>
<dbReference type="Gene3D" id="2.40.420.20">
    <property type="match status" value="1"/>
</dbReference>